<organism evidence="1">
    <name type="scientific">Anguilla anguilla</name>
    <name type="common">European freshwater eel</name>
    <name type="synonym">Muraena anguilla</name>
    <dbReference type="NCBI Taxonomy" id="7936"/>
    <lineage>
        <taxon>Eukaryota</taxon>
        <taxon>Metazoa</taxon>
        <taxon>Chordata</taxon>
        <taxon>Craniata</taxon>
        <taxon>Vertebrata</taxon>
        <taxon>Euteleostomi</taxon>
        <taxon>Actinopterygii</taxon>
        <taxon>Neopterygii</taxon>
        <taxon>Teleostei</taxon>
        <taxon>Anguilliformes</taxon>
        <taxon>Anguillidae</taxon>
        <taxon>Anguilla</taxon>
    </lineage>
</organism>
<reference evidence="1" key="2">
    <citation type="journal article" date="2015" name="Fish Shellfish Immunol.">
        <title>Early steps in the European eel (Anguilla anguilla)-Vibrio vulnificus interaction in the gills: Role of the RtxA13 toxin.</title>
        <authorList>
            <person name="Callol A."/>
            <person name="Pajuelo D."/>
            <person name="Ebbesson L."/>
            <person name="Teles M."/>
            <person name="MacKenzie S."/>
            <person name="Amaro C."/>
        </authorList>
    </citation>
    <scope>NUCLEOTIDE SEQUENCE</scope>
</reference>
<accession>A0A0E9X370</accession>
<dbReference type="AlphaFoldDB" id="A0A0E9X370"/>
<sequence>MCVYILSLAKTYNTSCQKLWHNSVSFKGLLPFIVKGTLACLSLLQYCSQGVRLETLKRARHLTIWAPRQFQCRPLERLKTW</sequence>
<reference evidence="1" key="1">
    <citation type="submission" date="2014-11" db="EMBL/GenBank/DDBJ databases">
        <authorList>
            <person name="Amaro Gonzalez C."/>
        </authorList>
    </citation>
    <scope>NUCLEOTIDE SEQUENCE</scope>
</reference>
<evidence type="ECO:0000313" key="1">
    <source>
        <dbReference type="EMBL" id="JAH96310.1"/>
    </source>
</evidence>
<name>A0A0E9X370_ANGAN</name>
<protein>
    <submittedName>
        <fullName evidence="1">Uncharacterized protein</fullName>
    </submittedName>
</protein>
<dbReference type="EMBL" id="GBXM01012267">
    <property type="protein sequence ID" value="JAH96310.1"/>
    <property type="molecule type" value="Transcribed_RNA"/>
</dbReference>
<proteinExistence type="predicted"/>